<gene>
    <name evidence="1" type="ORF">HMPREF0204_10490</name>
</gene>
<protein>
    <submittedName>
        <fullName evidence="1">Uncharacterized protein</fullName>
    </submittedName>
</protein>
<dbReference type="Proteomes" id="UP000002969">
    <property type="component" value="Unassembled WGS sequence"/>
</dbReference>
<evidence type="ECO:0000313" key="2">
    <source>
        <dbReference type="Proteomes" id="UP000002969"/>
    </source>
</evidence>
<reference evidence="1" key="1">
    <citation type="submission" date="2010-06" db="EMBL/GenBank/DDBJ databases">
        <authorList>
            <person name="Muzny D."/>
            <person name="Qin X."/>
            <person name="Buhay C."/>
            <person name="Dugan-Rocha S."/>
            <person name="Ding Y."/>
            <person name="Chen G."/>
            <person name="Hawes A."/>
            <person name="Holder M."/>
            <person name="Jhangiani S."/>
            <person name="Johnson A."/>
            <person name="Khan Z."/>
            <person name="Li Z."/>
            <person name="Liu W."/>
            <person name="Liu X."/>
            <person name="Perez L."/>
            <person name="Shen H."/>
            <person name="Wang Q."/>
            <person name="Watt J."/>
            <person name="Xi L."/>
            <person name="Xin Y."/>
            <person name="Zhou J."/>
            <person name="Deng J."/>
            <person name="Jiang H."/>
            <person name="Liu Y."/>
            <person name="Qu J."/>
            <person name="Song X.-Z."/>
            <person name="Zhang L."/>
            <person name="Villasana D."/>
            <person name="Johnson A."/>
            <person name="Liu J."/>
            <person name="Liyanage D."/>
            <person name="Lorensuhewa L."/>
            <person name="Robinson T."/>
            <person name="Song A."/>
            <person name="Song B.-B."/>
            <person name="Dinh H."/>
            <person name="Thornton R."/>
            <person name="Coyle M."/>
            <person name="Francisco L."/>
            <person name="Jackson L."/>
            <person name="Javaid M."/>
            <person name="Korchina V."/>
            <person name="Kovar C."/>
            <person name="Mata R."/>
            <person name="Mathew T."/>
            <person name="Ngo R."/>
            <person name="Nguyen L."/>
            <person name="Nguyen N."/>
            <person name="Okwuonu G."/>
            <person name="Ongeri F."/>
            <person name="Pham C."/>
            <person name="Simmons D."/>
            <person name="Wilczek-Boney K."/>
            <person name="Hale W."/>
            <person name="Jakkamsetti A."/>
            <person name="Pham P."/>
            <person name="Ruth R."/>
            <person name="San Lucas F."/>
            <person name="Warren J."/>
            <person name="Zhang J."/>
            <person name="Zhao Z."/>
            <person name="Zhou C."/>
            <person name="Zhu D."/>
            <person name="Lee S."/>
            <person name="Bess C."/>
            <person name="Blankenburg K."/>
            <person name="Forbes L."/>
            <person name="Fu Q."/>
            <person name="Gubbala S."/>
            <person name="Hirani K."/>
            <person name="Jayaseelan J.C."/>
            <person name="Lara F."/>
            <person name="Munidasa M."/>
            <person name="Palculict T."/>
            <person name="Patil S."/>
            <person name="Pu L.-L."/>
            <person name="Saada N."/>
            <person name="Tang L."/>
            <person name="Weissenberger G."/>
            <person name="Zhu Y."/>
            <person name="Hemphill L."/>
            <person name="Shang Y."/>
            <person name="Youmans B."/>
            <person name="Ayvaz T."/>
            <person name="Ross M."/>
            <person name="Santibanez J."/>
            <person name="Aqrawi P."/>
            <person name="Gross S."/>
            <person name="Joshi V."/>
            <person name="Fowler G."/>
            <person name="Nazareth L."/>
            <person name="Reid J."/>
            <person name="Worley K."/>
            <person name="Petrosino J."/>
            <person name="Highlander S."/>
            <person name="Gibbs R."/>
        </authorList>
    </citation>
    <scope>NUCLEOTIDE SEQUENCE [LARGE SCALE GENOMIC DNA]</scope>
    <source>
        <strain evidence="1">ATCC 35910</strain>
    </source>
</reference>
<evidence type="ECO:0000313" key="1">
    <source>
        <dbReference type="EMBL" id="EFK37717.1"/>
    </source>
</evidence>
<dbReference type="RefSeq" id="WP_002982536.1">
    <property type="nucleotide sequence ID" value="NZ_GL379783.1"/>
</dbReference>
<dbReference type="GeneID" id="93019407"/>
<sequence>MNNNKDISLKDLKQLITQLKDYKKNMGGLKDGRITNIEDMNSFVEQNLTAGGSMFKWFIDAPFFSLDMETRKKYIEMYCGEESAFPRFSISGGISNGDIVAALFKTCSNKQELFDIIICLEQDGKLFHLLNNLKFQVFSQVCTIITGVYMTYIKKGEMNKKYADSLEFGRQVLFDNRTFGNRNIEEFDTKHNKLKFTTDLNLFVKVGKMSLAAPFLSNMTREDLQKPISCNPLDIISVTPVEDIEKYKLKKGEIYLLPACFVYLLYNEETWETNILAAEVTIQLAFCLLGVVEIMAAVEAGSTIGVAYSTGVIIDASFGATMFQTFTKDHPVITKYIHYAMWARLVTDFINIKGLSQELKASINAKKINFEPYEATIDGVKIIKGTKKTYQPLSIGALSIIPPAIPAFYTLQGGRKLLFYLQGIKESITDVTIFFKGAEVFSGSKSAAKEFMDAAVVVYKNEGKTAMEDFFFARRASEDSRLLHSQTGETKVGKLIKKKKITAYYYELHDYQFGKRTWQKTGLEAHPKDAFECKIQLANPQDFPLIGNKNYLYGDLFIPYDLTSAIQANKTGLTDLSLGEIMLNDGYMTLRKDLGHDMDGIMGQWQKNDAYIDYPDQQSVIYPS</sequence>
<dbReference type="EMBL" id="ACKQ02000002">
    <property type="protein sequence ID" value="EFK37717.1"/>
    <property type="molecule type" value="Genomic_DNA"/>
</dbReference>
<comment type="caution">
    <text evidence="1">The sequence shown here is derived from an EMBL/GenBank/DDBJ whole genome shotgun (WGS) entry which is preliminary data.</text>
</comment>
<name>A0ABP2IWP6_CHRGE</name>
<organism evidence="1 2">
    <name type="scientific">Chryseobacterium gleum ATCC 35910</name>
    <dbReference type="NCBI Taxonomy" id="525257"/>
    <lineage>
        <taxon>Bacteria</taxon>
        <taxon>Pseudomonadati</taxon>
        <taxon>Bacteroidota</taxon>
        <taxon>Flavobacteriia</taxon>
        <taxon>Flavobacteriales</taxon>
        <taxon>Weeksellaceae</taxon>
        <taxon>Chryseobacterium group</taxon>
        <taxon>Chryseobacterium</taxon>
    </lineage>
</organism>
<accession>A0ABP2IWP6</accession>
<keyword evidence="2" id="KW-1185">Reference proteome</keyword>
<proteinExistence type="predicted"/>